<comment type="caution">
    <text evidence="8">The sequence shown here is derived from an EMBL/GenBank/DDBJ whole genome shotgun (WGS) entry which is preliminary data.</text>
</comment>
<dbReference type="Gene3D" id="3.30.1130.10">
    <property type="match status" value="1"/>
</dbReference>
<gene>
    <name evidence="6 9" type="primary">folE</name>
    <name evidence="8" type="ORF">CLV49_0460</name>
    <name evidence="9" type="ORF">ELQ93_16280</name>
</gene>
<dbReference type="PANTHER" id="PTHR11109:SF7">
    <property type="entry name" value="GTP CYCLOHYDROLASE 1"/>
    <property type="match status" value="1"/>
</dbReference>
<keyword evidence="6" id="KW-0547">Nucleotide-binding</keyword>
<dbReference type="GO" id="GO:0046654">
    <property type="term" value="P:tetrahydrofolate biosynthetic process"/>
    <property type="evidence" value="ECO:0007669"/>
    <property type="project" value="UniProtKB-UniRule"/>
</dbReference>
<feature type="binding site" evidence="6">
    <location>
        <position position="89"/>
    </location>
    <ligand>
        <name>Zn(2+)</name>
        <dbReference type="ChEBI" id="CHEBI:29105"/>
    </ligand>
</feature>
<dbReference type="UniPathway" id="UPA00848">
    <property type="reaction ID" value="UER00151"/>
</dbReference>
<keyword evidence="6" id="KW-0342">GTP-binding</keyword>
<keyword evidence="4 6" id="KW-0554">One-carbon metabolism</keyword>
<dbReference type="InterPro" id="IPR043133">
    <property type="entry name" value="GTP-CH-I_C/QueF"/>
</dbReference>
<dbReference type="FunFam" id="1.10.286.10:FF:000001">
    <property type="entry name" value="GTP cyclohydrolase 1"/>
    <property type="match status" value="1"/>
</dbReference>
<protein>
    <recommendedName>
        <fullName evidence="6">GTP cyclohydrolase 1</fullName>
        <ecNumber evidence="6">3.5.4.16</ecNumber>
    </recommendedName>
    <alternativeName>
        <fullName evidence="6">GTP cyclohydrolase I</fullName>
        <shortName evidence="6">GTP-CH-I</shortName>
    </alternativeName>
</protein>
<dbReference type="GO" id="GO:0006730">
    <property type="term" value="P:one-carbon metabolic process"/>
    <property type="evidence" value="ECO:0007669"/>
    <property type="project" value="UniProtKB-UniRule"/>
</dbReference>
<dbReference type="PANTHER" id="PTHR11109">
    <property type="entry name" value="GTP CYCLOHYDROLASE I"/>
    <property type="match status" value="1"/>
</dbReference>
<dbReference type="HAMAP" id="MF_00223">
    <property type="entry name" value="FolE"/>
    <property type="match status" value="1"/>
</dbReference>
<evidence type="ECO:0000313" key="9">
    <source>
        <dbReference type="EMBL" id="RUQ84360.1"/>
    </source>
</evidence>
<dbReference type="GO" id="GO:0006729">
    <property type="term" value="P:tetrahydrobiopterin biosynthetic process"/>
    <property type="evidence" value="ECO:0007669"/>
    <property type="project" value="TreeGrafter"/>
</dbReference>
<comment type="pathway">
    <text evidence="2 6">Cofactor biosynthesis; 7,8-dihydroneopterin triphosphate biosynthesis; 7,8-dihydroneopterin triphosphate from GTP: step 1/1.</text>
</comment>
<proteinExistence type="inferred from homology"/>
<comment type="subunit">
    <text evidence="6">Homopolymer.</text>
</comment>
<keyword evidence="6" id="KW-0862">Zinc</keyword>
<dbReference type="EMBL" id="PYAU01000001">
    <property type="protein sequence ID" value="PSL36861.1"/>
    <property type="molecule type" value="Genomic_DNA"/>
</dbReference>
<evidence type="ECO:0000256" key="6">
    <source>
        <dbReference type="HAMAP-Rule" id="MF_00223"/>
    </source>
</evidence>
<reference evidence="9 11" key="2">
    <citation type="submission" date="2018-12" db="EMBL/GenBank/DDBJ databases">
        <authorList>
            <person name="hu s."/>
            <person name="Xu Y."/>
            <person name="Xu B."/>
            <person name="Li F."/>
        </authorList>
    </citation>
    <scope>NUCLEOTIDE SEQUENCE [LARGE SCALE GENOMIC DNA]</scope>
    <source>
        <strain evidence="9 11">KSW2-17</strain>
    </source>
</reference>
<dbReference type="NCBIfam" id="NF006825">
    <property type="entry name" value="PRK09347.1-2"/>
    <property type="match status" value="1"/>
</dbReference>
<dbReference type="EC" id="3.5.4.16" evidence="6"/>
<dbReference type="SUPFAM" id="SSF55620">
    <property type="entry name" value="Tetrahydrobiopterin biosynthesis enzymes-like"/>
    <property type="match status" value="1"/>
</dbReference>
<dbReference type="GO" id="GO:0003934">
    <property type="term" value="F:GTP cyclohydrolase I activity"/>
    <property type="evidence" value="ECO:0007669"/>
    <property type="project" value="UniProtKB-UniRule"/>
</dbReference>
<evidence type="ECO:0000259" key="7">
    <source>
        <dbReference type="Pfam" id="PF01227"/>
    </source>
</evidence>
<evidence type="ECO:0000256" key="4">
    <source>
        <dbReference type="ARBA" id="ARBA00022563"/>
    </source>
</evidence>
<comment type="catalytic activity">
    <reaction evidence="1 6">
        <text>GTP + H2O = 7,8-dihydroneopterin 3'-triphosphate + formate + H(+)</text>
        <dbReference type="Rhea" id="RHEA:17473"/>
        <dbReference type="ChEBI" id="CHEBI:15377"/>
        <dbReference type="ChEBI" id="CHEBI:15378"/>
        <dbReference type="ChEBI" id="CHEBI:15740"/>
        <dbReference type="ChEBI" id="CHEBI:37565"/>
        <dbReference type="ChEBI" id="CHEBI:58462"/>
        <dbReference type="EC" id="3.5.4.16"/>
    </reaction>
</comment>
<dbReference type="NCBIfam" id="NF006826">
    <property type="entry name" value="PRK09347.1-3"/>
    <property type="match status" value="1"/>
</dbReference>
<dbReference type="GO" id="GO:0008270">
    <property type="term" value="F:zinc ion binding"/>
    <property type="evidence" value="ECO:0007669"/>
    <property type="project" value="UniProtKB-UniRule"/>
</dbReference>
<evidence type="ECO:0000256" key="5">
    <source>
        <dbReference type="ARBA" id="ARBA00022801"/>
    </source>
</evidence>
<dbReference type="Proteomes" id="UP000241203">
    <property type="component" value="Unassembled WGS sequence"/>
</dbReference>
<evidence type="ECO:0000313" key="8">
    <source>
        <dbReference type="EMBL" id="PSL36861.1"/>
    </source>
</evidence>
<keyword evidence="5 6" id="KW-0378">Hydrolase</keyword>
<evidence type="ECO:0000256" key="2">
    <source>
        <dbReference type="ARBA" id="ARBA00005080"/>
    </source>
</evidence>
<evidence type="ECO:0000256" key="1">
    <source>
        <dbReference type="ARBA" id="ARBA00001052"/>
    </source>
</evidence>
<feature type="binding site" evidence="6">
    <location>
        <position position="86"/>
    </location>
    <ligand>
        <name>Zn(2+)</name>
        <dbReference type="ChEBI" id="CHEBI:29105"/>
    </ligand>
</feature>
<organism evidence="8 10">
    <name type="scientific">Labedella gwakjiensis</name>
    <dbReference type="NCBI Taxonomy" id="390269"/>
    <lineage>
        <taxon>Bacteria</taxon>
        <taxon>Bacillati</taxon>
        <taxon>Actinomycetota</taxon>
        <taxon>Actinomycetes</taxon>
        <taxon>Micrococcales</taxon>
        <taxon>Microbacteriaceae</taxon>
        <taxon>Labedella</taxon>
    </lineage>
</organism>
<accession>A0A2P8GSC3</accession>
<dbReference type="FunFam" id="3.30.1130.10:FF:000001">
    <property type="entry name" value="GTP cyclohydrolase 1"/>
    <property type="match status" value="1"/>
</dbReference>
<comment type="similarity">
    <text evidence="3 6">Belongs to the GTP cyclohydrolase I family.</text>
</comment>
<dbReference type="PROSITE" id="PS00859">
    <property type="entry name" value="GTP_CYCLOHYDROL_1_1"/>
    <property type="match status" value="1"/>
</dbReference>
<dbReference type="Pfam" id="PF01227">
    <property type="entry name" value="GTP_cyclohydroI"/>
    <property type="match status" value="1"/>
</dbReference>
<keyword evidence="11" id="KW-1185">Reference proteome</keyword>
<dbReference type="RefSeq" id="WP_106562086.1">
    <property type="nucleotide sequence ID" value="NZ_PYAU01000001.1"/>
</dbReference>
<dbReference type="Gene3D" id="1.10.286.10">
    <property type="match status" value="1"/>
</dbReference>
<evidence type="ECO:0000313" key="11">
    <source>
        <dbReference type="Proteomes" id="UP000268291"/>
    </source>
</evidence>
<reference evidence="8 10" key="1">
    <citation type="submission" date="2018-03" db="EMBL/GenBank/DDBJ databases">
        <title>Genomic Encyclopedia of Archaeal and Bacterial Type Strains, Phase II (KMG-II): from individual species to whole genera.</title>
        <authorList>
            <person name="Goeker M."/>
        </authorList>
    </citation>
    <scope>NUCLEOTIDE SEQUENCE [LARGE SCALE GENOMIC DNA]</scope>
    <source>
        <strain evidence="8 10">DSM 21548</strain>
    </source>
</reference>
<sequence>MADVDRRRIESAVTELLLAIGEDPGRDGLESTPQRVAEAYAEFFGGVGADPLEHLRETIPTGSPDAVGQLTGETVIVRDIAFRSVCEHHLLPFVGVAHIAYIPGDAVVGLGRLPRVVDTLASRPQVQERLTEQIAGAIDEGLAPRGVLVVLDASHQCVTTRGARQTASSTVTVASRGDLRSGSARSDVIALIGAGVQGRS</sequence>
<name>A0A2P8GSC3_9MICO</name>
<dbReference type="AlphaFoldDB" id="A0A2P8GSC3"/>
<dbReference type="InterPro" id="IPR001474">
    <property type="entry name" value="GTP_CycHdrlase_I"/>
</dbReference>
<evidence type="ECO:0000256" key="3">
    <source>
        <dbReference type="ARBA" id="ARBA00008085"/>
    </source>
</evidence>
<keyword evidence="6" id="KW-0479">Metal-binding</keyword>
<dbReference type="EMBL" id="RZGY01000003">
    <property type="protein sequence ID" value="RUQ84360.1"/>
    <property type="molecule type" value="Genomic_DNA"/>
</dbReference>
<dbReference type="GO" id="GO:0005525">
    <property type="term" value="F:GTP binding"/>
    <property type="evidence" value="ECO:0007669"/>
    <property type="project" value="UniProtKB-KW"/>
</dbReference>
<feature type="domain" description="GTP cyclohydrolase I" evidence="7">
    <location>
        <begin position="9"/>
        <end position="191"/>
    </location>
</feature>
<dbReference type="Proteomes" id="UP000268291">
    <property type="component" value="Unassembled WGS sequence"/>
</dbReference>
<dbReference type="NCBIfam" id="TIGR00063">
    <property type="entry name" value="folE"/>
    <property type="match status" value="1"/>
</dbReference>
<dbReference type="PROSITE" id="PS00860">
    <property type="entry name" value="GTP_CYCLOHYDROL_1_2"/>
    <property type="match status" value="1"/>
</dbReference>
<dbReference type="GO" id="GO:0005737">
    <property type="term" value="C:cytoplasm"/>
    <property type="evidence" value="ECO:0007669"/>
    <property type="project" value="TreeGrafter"/>
</dbReference>
<feature type="binding site" evidence="6">
    <location>
        <position position="157"/>
    </location>
    <ligand>
        <name>Zn(2+)</name>
        <dbReference type="ChEBI" id="CHEBI:29105"/>
    </ligand>
</feature>
<dbReference type="OrthoDB" id="9801207at2"/>
<dbReference type="InterPro" id="IPR043134">
    <property type="entry name" value="GTP-CH-I_N"/>
</dbReference>
<dbReference type="InterPro" id="IPR020602">
    <property type="entry name" value="GTP_CycHdrlase_I_dom"/>
</dbReference>
<dbReference type="InterPro" id="IPR018234">
    <property type="entry name" value="GTP_CycHdrlase_I_CS"/>
</dbReference>
<evidence type="ECO:0000313" key="10">
    <source>
        <dbReference type="Proteomes" id="UP000241203"/>
    </source>
</evidence>